<keyword evidence="1" id="KW-0812">Transmembrane</keyword>
<proteinExistence type="predicted"/>
<reference evidence="4" key="1">
    <citation type="submission" date="2016-10" db="EMBL/GenBank/DDBJ databases">
        <authorList>
            <person name="Varghese N."/>
            <person name="Submissions S."/>
        </authorList>
    </citation>
    <scope>NUCLEOTIDE SEQUENCE [LARGE SCALE GENOMIC DNA]</scope>
    <source>
        <strain evidence="4">CGMCC 1.7715</strain>
    </source>
</reference>
<dbReference type="AlphaFoldDB" id="A0A1I5MJR0"/>
<feature type="domain" description="TadE-like" evidence="2">
    <location>
        <begin position="14"/>
        <end position="55"/>
    </location>
</feature>
<keyword evidence="1" id="KW-1133">Transmembrane helix</keyword>
<dbReference type="OrthoDB" id="7407732at2"/>
<dbReference type="STRING" id="604088.SAMN04488060_1411"/>
<dbReference type="InterPro" id="IPR012495">
    <property type="entry name" value="TadE-like_dom"/>
</dbReference>
<dbReference type="RefSeq" id="WP_090479206.1">
    <property type="nucleotide sequence ID" value="NZ_FOWZ01000002.1"/>
</dbReference>
<evidence type="ECO:0000259" key="2">
    <source>
        <dbReference type="Pfam" id="PF07811"/>
    </source>
</evidence>
<protein>
    <submittedName>
        <fullName evidence="3">Flp pilus assembly protein TadG</fullName>
    </submittedName>
</protein>
<keyword evidence="4" id="KW-1185">Reference proteome</keyword>
<evidence type="ECO:0000313" key="3">
    <source>
        <dbReference type="EMBL" id="SFP09779.1"/>
    </source>
</evidence>
<dbReference type="Pfam" id="PF07811">
    <property type="entry name" value="TadE"/>
    <property type="match status" value="1"/>
</dbReference>
<feature type="transmembrane region" description="Helical" evidence="1">
    <location>
        <begin position="20"/>
        <end position="39"/>
    </location>
</feature>
<dbReference type="EMBL" id="FOWZ01000002">
    <property type="protein sequence ID" value="SFP09779.1"/>
    <property type="molecule type" value="Genomic_DNA"/>
</dbReference>
<organism evidence="3 4">
    <name type="scientific">Qipengyuania nanhaisediminis</name>
    <dbReference type="NCBI Taxonomy" id="604088"/>
    <lineage>
        <taxon>Bacteria</taxon>
        <taxon>Pseudomonadati</taxon>
        <taxon>Pseudomonadota</taxon>
        <taxon>Alphaproteobacteria</taxon>
        <taxon>Sphingomonadales</taxon>
        <taxon>Erythrobacteraceae</taxon>
        <taxon>Qipengyuania</taxon>
    </lineage>
</organism>
<evidence type="ECO:0000313" key="4">
    <source>
        <dbReference type="Proteomes" id="UP000199331"/>
    </source>
</evidence>
<sequence>MISVVSKLIRSTRGNATIEVALVMPLVLAMALGGIDFAMGYRHKIEMQQTAQLGAEYVMGTLEDVPADPIVAKAISDATGMPGGAIKVQTRIECDGNKQTIGAPFCVNPTAVETKYMTITVTEDWEPMLNIKGIADYATKQTHVGSVTIRTQ</sequence>
<gene>
    <name evidence="3" type="ORF">SAMN04488060_1411</name>
</gene>
<accession>A0A1I5MJR0</accession>
<dbReference type="Proteomes" id="UP000199331">
    <property type="component" value="Unassembled WGS sequence"/>
</dbReference>
<name>A0A1I5MJR0_9SPHN</name>
<keyword evidence="1" id="KW-0472">Membrane</keyword>
<evidence type="ECO:0000256" key="1">
    <source>
        <dbReference type="SAM" id="Phobius"/>
    </source>
</evidence>